<protein>
    <submittedName>
        <fullName evidence="8">Protein nuclear fusion defective 4</fullName>
    </submittedName>
</protein>
<evidence type="ECO:0000256" key="1">
    <source>
        <dbReference type="ARBA" id="ARBA00004141"/>
    </source>
</evidence>
<feature type="transmembrane region" description="Helical" evidence="5">
    <location>
        <begin position="28"/>
        <end position="49"/>
    </location>
</feature>
<dbReference type="PANTHER" id="PTHR21576:SF84">
    <property type="entry name" value="FAMILY PROTEIN, PUTATIVE, EXPRESSED-RELATED"/>
    <property type="match status" value="1"/>
</dbReference>
<keyword evidence="2 5" id="KW-0812">Transmembrane</keyword>
<keyword evidence="3 5" id="KW-1133">Transmembrane helix</keyword>
<dbReference type="PANTHER" id="PTHR21576">
    <property type="entry name" value="UNCHARACTERIZED NODULIN-LIKE PROTEIN"/>
    <property type="match status" value="1"/>
</dbReference>
<organism evidence="8 9">
    <name type="scientific">Quercus suber</name>
    <name type="common">Cork oak</name>
    <dbReference type="NCBI Taxonomy" id="58331"/>
    <lineage>
        <taxon>Eukaryota</taxon>
        <taxon>Viridiplantae</taxon>
        <taxon>Streptophyta</taxon>
        <taxon>Embryophyta</taxon>
        <taxon>Tracheophyta</taxon>
        <taxon>Spermatophyta</taxon>
        <taxon>Magnoliopsida</taxon>
        <taxon>eudicotyledons</taxon>
        <taxon>Gunneridae</taxon>
        <taxon>Pentapetalae</taxon>
        <taxon>rosids</taxon>
        <taxon>fabids</taxon>
        <taxon>Fagales</taxon>
        <taxon>Fagaceae</taxon>
        <taxon>Quercus</taxon>
    </lineage>
</organism>
<feature type="transmembrane region" description="Helical" evidence="5">
    <location>
        <begin position="478"/>
        <end position="502"/>
    </location>
</feature>
<feature type="transmembrane region" description="Helical" evidence="5">
    <location>
        <begin position="91"/>
        <end position="112"/>
    </location>
</feature>
<feature type="transmembrane region" description="Helical" evidence="5">
    <location>
        <begin position="388"/>
        <end position="407"/>
    </location>
</feature>
<dbReference type="Gene3D" id="1.20.1250.20">
    <property type="entry name" value="MFS general substrate transporter like domains"/>
    <property type="match status" value="1"/>
</dbReference>
<dbReference type="InterPro" id="IPR036259">
    <property type="entry name" value="MFS_trans_sf"/>
</dbReference>
<feature type="transmembrane region" description="Helical" evidence="5">
    <location>
        <begin position="350"/>
        <end position="368"/>
    </location>
</feature>
<evidence type="ECO:0000259" key="7">
    <source>
        <dbReference type="Pfam" id="PF23262"/>
    </source>
</evidence>
<evidence type="ECO:0000256" key="3">
    <source>
        <dbReference type="ARBA" id="ARBA00022989"/>
    </source>
</evidence>
<feature type="transmembrane region" description="Helical" evidence="5">
    <location>
        <begin position="186"/>
        <end position="203"/>
    </location>
</feature>
<dbReference type="SUPFAM" id="SSF103473">
    <property type="entry name" value="MFS general substrate transporter"/>
    <property type="match status" value="1"/>
</dbReference>
<keyword evidence="9" id="KW-1185">Reference proteome</keyword>
<sequence length="609" mass="67210">MHVRGGDRGGPMTKMNNLTLQILKGRRLMMFGSLLIMNSAGLSYIFGLYSGEIKSSLGYDQSTLNLIGFYKDLGANIGIVSGLINEVTPPWVVLAIGAVFNFFGYFMIWLGVTERIAKPLVWHMCLYICIGANSQPFINTGALVTSIKSYPESRGILIGVLKGYTGLSGAVVTQVYHALYGEDPKSLILLVGVIPAVVCVIFLRTMRIMNAPRQPNELKLLYHFLYISLGLAGFLMIIIIIEKRTTFSQSQYGGSAAVVLFLLFLPIAFVIRDEYKAWKSKREAIKNDRSLIEVTNGETIISNEIQQFSVTKPSDGADKSVRLSCWQTAFQTPERGEDYTILQAIFSTDMWLILLASMCGLGGTLTVIDNLGQIGASLQYPKKSISTFVSLVSIWNYLGRVVSGLVSEILIKRYRTPRPLILTLTLLLACVGHLLIAFDVPNGIYFASVIIGFCFGAQWPLLFAMISELFGLKYYSTLFNFAAIASPIGSYLFNVRVAGYLYDDEAKKQMAALGLVRKAGEDLRMEASNKGLFLHVLKGPWIMVFASFIIMSTAGTPYAFGLYSNVLKSVLGYDQSSKNNSGDHCGGMKLRCGEEEESLPLVRLLKKKL</sequence>
<proteinExistence type="predicted"/>
<evidence type="ECO:0000313" key="8">
    <source>
        <dbReference type="EMBL" id="KAK7833015.1"/>
    </source>
</evidence>
<evidence type="ECO:0000256" key="2">
    <source>
        <dbReference type="ARBA" id="ARBA00022692"/>
    </source>
</evidence>
<feature type="transmembrane region" description="Helical" evidence="5">
    <location>
        <begin position="224"/>
        <end position="241"/>
    </location>
</feature>
<dbReference type="AlphaFoldDB" id="A0AAW0K155"/>
<dbReference type="CDD" id="cd17354">
    <property type="entry name" value="MFS_Mch1p_like"/>
    <property type="match status" value="1"/>
</dbReference>
<dbReference type="GO" id="GO:0016020">
    <property type="term" value="C:membrane"/>
    <property type="evidence" value="ECO:0007669"/>
    <property type="project" value="UniProtKB-SubCell"/>
</dbReference>
<dbReference type="InterPro" id="IPR056555">
    <property type="entry name" value="NFD4_C"/>
</dbReference>
<feature type="domain" description="Nodulin-like" evidence="6">
    <location>
        <begin position="28"/>
        <end position="270"/>
    </location>
</feature>
<accession>A0AAW0K155</accession>
<evidence type="ECO:0000256" key="5">
    <source>
        <dbReference type="SAM" id="Phobius"/>
    </source>
</evidence>
<dbReference type="Pfam" id="PF23262">
    <property type="entry name" value="NFD4_C"/>
    <property type="match status" value="1"/>
</dbReference>
<evidence type="ECO:0000256" key="4">
    <source>
        <dbReference type="ARBA" id="ARBA00023136"/>
    </source>
</evidence>
<feature type="domain" description="Nodulin-like" evidence="6">
    <location>
        <begin position="540"/>
        <end position="578"/>
    </location>
</feature>
<feature type="transmembrane region" description="Helical" evidence="5">
    <location>
        <begin position="419"/>
        <end position="438"/>
    </location>
</feature>
<evidence type="ECO:0000313" key="9">
    <source>
        <dbReference type="Proteomes" id="UP000237347"/>
    </source>
</evidence>
<keyword evidence="4 5" id="KW-0472">Membrane</keyword>
<feature type="transmembrane region" description="Helical" evidence="5">
    <location>
        <begin position="444"/>
        <end position="466"/>
    </location>
</feature>
<dbReference type="Proteomes" id="UP000237347">
    <property type="component" value="Unassembled WGS sequence"/>
</dbReference>
<feature type="transmembrane region" description="Helical" evidence="5">
    <location>
        <begin position="253"/>
        <end position="271"/>
    </location>
</feature>
<name>A0AAW0K155_QUESU</name>
<gene>
    <name evidence="8" type="primary">NFD4_4</name>
    <name evidence="8" type="ORF">CFP56_026025</name>
</gene>
<dbReference type="Pfam" id="PF06813">
    <property type="entry name" value="Nodulin-like"/>
    <property type="match status" value="2"/>
</dbReference>
<dbReference type="InterPro" id="IPR010658">
    <property type="entry name" value="Nodulin-like"/>
</dbReference>
<comment type="caution">
    <text evidence="8">The sequence shown here is derived from an EMBL/GenBank/DDBJ whole genome shotgun (WGS) entry which is preliminary data.</text>
</comment>
<feature type="transmembrane region" description="Helical" evidence="5">
    <location>
        <begin position="541"/>
        <end position="563"/>
    </location>
</feature>
<comment type="subcellular location">
    <subcellularLocation>
        <location evidence="1">Membrane</location>
        <topology evidence="1">Multi-pass membrane protein</topology>
    </subcellularLocation>
</comment>
<reference evidence="8 9" key="1">
    <citation type="journal article" date="2018" name="Sci. Data">
        <title>The draft genome sequence of cork oak.</title>
        <authorList>
            <person name="Ramos A.M."/>
            <person name="Usie A."/>
            <person name="Barbosa P."/>
            <person name="Barros P.M."/>
            <person name="Capote T."/>
            <person name="Chaves I."/>
            <person name="Simoes F."/>
            <person name="Abreu I."/>
            <person name="Carrasquinho I."/>
            <person name="Faro C."/>
            <person name="Guimaraes J.B."/>
            <person name="Mendonca D."/>
            <person name="Nobrega F."/>
            <person name="Rodrigues L."/>
            <person name="Saibo N.J.M."/>
            <person name="Varela M.C."/>
            <person name="Egas C."/>
            <person name="Matos J."/>
            <person name="Miguel C.M."/>
            <person name="Oliveira M.M."/>
            <person name="Ricardo C.P."/>
            <person name="Goncalves S."/>
        </authorList>
    </citation>
    <scope>NUCLEOTIDE SEQUENCE [LARGE SCALE GENOMIC DNA]</scope>
    <source>
        <strain evidence="9">cv. HL8</strain>
    </source>
</reference>
<dbReference type="EMBL" id="PKMF04000414">
    <property type="protein sequence ID" value="KAK7833015.1"/>
    <property type="molecule type" value="Genomic_DNA"/>
</dbReference>
<feature type="domain" description="NFD4 C-terminal" evidence="7">
    <location>
        <begin position="348"/>
        <end position="514"/>
    </location>
</feature>
<evidence type="ECO:0000259" key="6">
    <source>
        <dbReference type="Pfam" id="PF06813"/>
    </source>
</evidence>